<organism evidence="4 5">
    <name type="scientific">Platanthera zijinensis</name>
    <dbReference type="NCBI Taxonomy" id="2320716"/>
    <lineage>
        <taxon>Eukaryota</taxon>
        <taxon>Viridiplantae</taxon>
        <taxon>Streptophyta</taxon>
        <taxon>Embryophyta</taxon>
        <taxon>Tracheophyta</taxon>
        <taxon>Spermatophyta</taxon>
        <taxon>Magnoliopsida</taxon>
        <taxon>Liliopsida</taxon>
        <taxon>Asparagales</taxon>
        <taxon>Orchidaceae</taxon>
        <taxon>Orchidoideae</taxon>
        <taxon>Orchideae</taxon>
        <taxon>Orchidinae</taxon>
        <taxon>Platanthera</taxon>
    </lineage>
</organism>
<sequence length="134" mass="14688">MSAAEAHLLRLAVSCRKLTAHVTAGATDTIVAMASSGEHEFASAARARLYRYPRSRLFWDERVAVRVGEKLGARLRQIGVSDISLHLEDGDPEHLSFPLHYRRPIASMLRSVEGAGVRVVGADELRCDRDPPAA</sequence>
<evidence type="ECO:0000313" key="5">
    <source>
        <dbReference type="Proteomes" id="UP001418222"/>
    </source>
</evidence>
<evidence type="ECO:0000256" key="1">
    <source>
        <dbReference type="ARBA" id="ARBA00007116"/>
    </source>
</evidence>
<comment type="caution">
    <text evidence="4">The sequence shown here is derived from an EMBL/GenBank/DDBJ whole genome shotgun (WGS) entry which is preliminary data.</text>
</comment>
<dbReference type="PANTHER" id="PTHR12899">
    <property type="entry name" value="39S RIBOSOMAL PROTEIN L18, MITOCHONDRIAL"/>
    <property type="match status" value="1"/>
</dbReference>
<accession>A0AAP0BAZ9</accession>
<reference evidence="4 5" key="1">
    <citation type="journal article" date="2022" name="Nat. Plants">
        <title>Genomes of leafy and leafless Platanthera orchids illuminate the evolution of mycoheterotrophy.</title>
        <authorList>
            <person name="Li M.H."/>
            <person name="Liu K.W."/>
            <person name="Li Z."/>
            <person name="Lu H.C."/>
            <person name="Ye Q.L."/>
            <person name="Zhang D."/>
            <person name="Wang J.Y."/>
            <person name="Li Y.F."/>
            <person name="Zhong Z.M."/>
            <person name="Liu X."/>
            <person name="Yu X."/>
            <person name="Liu D.K."/>
            <person name="Tu X.D."/>
            <person name="Liu B."/>
            <person name="Hao Y."/>
            <person name="Liao X.Y."/>
            <person name="Jiang Y.T."/>
            <person name="Sun W.H."/>
            <person name="Chen J."/>
            <person name="Chen Y.Q."/>
            <person name="Ai Y."/>
            <person name="Zhai J.W."/>
            <person name="Wu S.S."/>
            <person name="Zhou Z."/>
            <person name="Hsiao Y.Y."/>
            <person name="Wu W.L."/>
            <person name="Chen Y.Y."/>
            <person name="Lin Y.F."/>
            <person name="Hsu J.L."/>
            <person name="Li C.Y."/>
            <person name="Wang Z.W."/>
            <person name="Zhao X."/>
            <person name="Zhong W.Y."/>
            <person name="Ma X.K."/>
            <person name="Ma L."/>
            <person name="Huang J."/>
            <person name="Chen G.Z."/>
            <person name="Huang M.Z."/>
            <person name="Huang L."/>
            <person name="Peng D.H."/>
            <person name="Luo Y.B."/>
            <person name="Zou S.Q."/>
            <person name="Chen S.P."/>
            <person name="Lan S."/>
            <person name="Tsai W.C."/>
            <person name="Van de Peer Y."/>
            <person name="Liu Z.J."/>
        </authorList>
    </citation>
    <scope>NUCLEOTIDE SEQUENCE [LARGE SCALE GENOMIC DNA]</scope>
    <source>
        <strain evidence="4">Lor287</strain>
    </source>
</reference>
<keyword evidence="5" id="KW-1185">Reference proteome</keyword>
<keyword evidence="3" id="KW-0687">Ribonucleoprotein</keyword>
<evidence type="ECO:0000313" key="4">
    <source>
        <dbReference type="EMBL" id="KAK8934784.1"/>
    </source>
</evidence>
<dbReference type="GO" id="GO:0008097">
    <property type="term" value="F:5S rRNA binding"/>
    <property type="evidence" value="ECO:0007669"/>
    <property type="project" value="TreeGrafter"/>
</dbReference>
<gene>
    <name evidence="4" type="ORF">KSP39_PZI014511</name>
</gene>
<evidence type="ECO:0000256" key="2">
    <source>
        <dbReference type="ARBA" id="ARBA00022980"/>
    </source>
</evidence>
<dbReference type="InterPro" id="IPR005484">
    <property type="entry name" value="Ribosomal_uL18_bac/plant/anim"/>
</dbReference>
<dbReference type="GO" id="GO:0005840">
    <property type="term" value="C:ribosome"/>
    <property type="evidence" value="ECO:0007669"/>
    <property type="project" value="UniProtKB-KW"/>
</dbReference>
<dbReference type="GO" id="GO:0006412">
    <property type="term" value="P:translation"/>
    <property type="evidence" value="ECO:0007669"/>
    <property type="project" value="InterPro"/>
</dbReference>
<protein>
    <submittedName>
        <fullName evidence="4">Uncharacterized protein</fullName>
    </submittedName>
</protein>
<dbReference type="GO" id="GO:0003735">
    <property type="term" value="F:structural constituent of ribosome"/>
    <property type="evidence" value="ECO:0007669"/>
    <property type="project" value="InterPro"/>
</dbReference>
<name>A0AAP0BAZ9_9ASPA</name>
<comment type="similarity">
    <text evidence="1">Belongs to the universal ribosomal protein uL18 family.</text>
</comment>
<dbReference type="PANTHER" id="PTHR12899:SF14">
    <property type="entry name" value="F14B2.25_F14B2.25"/>
    <property type="match status" value="1"/>
</dbReference>
<dbReference type="GO" id="GO:1990904">
    <property type="term" value="C:ribonucleoprotein complex"/>
    <property type="evidence" value="ECO:0007669"/>
    <property type="project" value="UniProtKB-KW"/>
</dbReference>
<dbReference type="EMBL" id="JBBWWQ010000012">
    <property type="protein sequence ID" value="KAK8934784.1"/>
    <property type="molecule type" value="Genomic_DNA"/>
</dbReference>
<proteinExistence type="inferred from homology"/>
<keyword evidence="2" id="KW-0689">Ribosomal protein</keyword>
<dbReference type="Proteomes" id="UP001418222">
    <property type="component" value="Unassembled WGS sequence"/>
</dbReference>
<dbReference type="AlphaFoldDB" id="A0AAP0BAZ9"/>
<evidence type="ECO:0000256" key="3">
    <source>
        <dbReference type="ARBA" id="ARBA00023274"/>
    </source>
</evidence>